<proteinExistence type="predicted"/>
<protein>
    <submittedName>
        <fullName evidence="1">Uncharacterized protein</fullName>
    </submittedName>
</protein>
<dbReference type="Proteomes" id="UP000276133">
    <property type="component" value="Unassembled WGS sequence"/>
</dbReference>
<comment type="caution">
    <text evidence="1">The sequence shown here is derived from an EMBL/GenBank/DDBJ whole genome shotgun (WGS) entry which is preliminary data.</text>
</comment>
<evidence type="ECO:0000313" key="1">
    <source>
        <dbReference type="EMBL" id="RNA31003.1"/>
    </source>
</evidence>
<evidence type="ECO:0000313" key="2">
    <source>
        <dbReference type="Proteomes" id="UP000276133"/>
    </source>
</evidence>
<gene>
    <name evidence="1" type="ORF">BpHYR1_036113</name>
</gene>
<keyword evidence="2" id="KW-1185">Reference proteome</keyword>
<reference evidence="1 2" key="1">
    <citation type="journal article" date="2018" name="Sci. Rep.">
        <title>Genomic signatures of local adaptation to the degree of environmental predictability in rotifers.</title>
        <authorList>
            <person name="Franch-Gras L."/>
            <person name="Hahn C."/>
            <person name="Garcia-Roger E.M."/>
            <person name="Carmona M.J."/>
            <person name="Serra M."/>
            <person name="Gomez A."/>
        </authorList>
    </citation>
    <scope>NUCLEOTIDE SEQUENCE [LARGE SCALE GENOMIC DNA]</scope>
    <source>
        <strain evidence="1">HYR1</strain>
    </source>
</reference>
<dbReference type="EMBL" id="REGN01002004">
    <property type="protein sequence ID" value="RNA31003.1"/>
    <property type="molecule type" value="Genomic_DNA"/>
</dbReference>
<dbReference type="AlphaFoldDB" id="A0A3M7S5C3"/>
<accession>A0A3M7S5C3</accession>
<organism evidence="1 2">
    <name type="scientific">Brachionus plicatilis</name>
    <name type="common">Marine rotifer</name>
    <name type="synonym">Brachionus muelleri</name>
    <dbReference type="NCBI Taxonomy" id="10195"/>
    <lineage>
        <taxon>Eukaryota</taxon>
        <taxon>Metazoa</taxon>
        <taxon>Spiralia</taxon>
        <taxon>Gnathifera</taxon>
        <taxon>Rotifera</taxon>
        <taxon>Eurotatoria</taxon>
        <taxon>Monogononta</taxon>
        <taxon>Pseudotrocha</taxon>
        <taxon>Ploima</taxon>
        <taxon>Brachionidae</taxon>
        <taxon>Brachionus</taxon>
    </lineage>
</organism>
<name>A0A3M7S5C3_BRAPC</name>
<sequence>MMKLTTHVYKVETSGKQDKKKNKRMAFCLKREKSYIEEFLDSFPAEACHINLGNIRELKIIKKYIDRIKEYGQSRRHPTLTMQLGKFQKSSFVDRNLDHF</sequence>